<evidence type="ECO:0000259" key="8">
    <source>
        <dbReference type="Pfam" id="PF01120"/>
    </source>
</evidence>
<dbReference type="SUPFAM" id="SSF51445">
    <property type="entry name" value="(Trans)glycosidases"/>
    <property type="match status" value="1"/>
</dbReference>
<keyword evidence="10" id="KW-1185">Reference proteome</keyword>
<gene>
    <name evidence="9" type="ORF">SH1V18_00510</name>
</gene>
<evidence type="ECO:0000313" key="10">
    <source>
        <dbReference type="Proteomes" id="UP001144256"/>
    </source>
</evidence>
<evidence type="ECO:0000256" key="4">
    <source>
        <dbReference type="ARBA" id="ARBA00022729"/>
    </source>
</evidence>
<comment type="similarity">
    <text evidence="2">Belongs to the glycosyl hydrolase 29 family.</text>
</comment>
<dbReference type="Pfam" id="PF01120">
    <property type="entry name" value="Alpha_L_fucos"/>
    <property type="match status" value="1"/>
</dbReference>
<evidence type="ECO:0000256" key="7">
    <source>
        <dbReference type="PIRSR" id="PIRSR001092-1"/>
    </source>
</evidence>
<dbReference type="PRINTS" id="PR00741">
    <property type="entry name" value="GLHYDRLASE29"/>
</dbReference>
<evidence type="ECO:0000256" key="5">
    <source>
        <dbReference type="ARBA" id="ARBA00022801"/>
    </source>
</evidence>
<organism evidence="9 10">
    <name type="scientific">Vallitalea longa</name>
    <dbReference type="NCBI Taxonomy" id="2936439"/>
    <lineage>
        <taxon>Bacteria</taxon>
        <taxon>Bacillati</taxon>
        <taxon>Bacillota</taxon>
        <taxon>Clostridia</taxon>
        <taxon>Lachnospirales</taxon>
        <taxon>Vallitaleaceae</taxon>
        <taxon>Vallitalea</taxon>
    </lineage>
</organism>
<dbReference type="GO" id="GO:0005764">
    <property type="term" value="C:lysosome"/>
    <property type="evidence" value="ECO:0007669"/>
    <property type="project" value="TreeGrafter"/>
</dbReference>
<dbReference type="PANTHER" id="PTHR10030:SF37">
    <property type="entry name" value="ALPHA-L-FUCOSIDASE-RELATED"/>
    <property type="match status" value="1"/>
</dbReference>
<evidence type="ECO:0000313" key="9">
    <source>
        <dbReference type="EMBL" id="GKX27571.1"/>
    </source>
</evidence>
<accession>A0A9W6DCW9</accession>
<dbReference type="GO" id="GO:0006004">
    <property type="term" value="P:fucose metabolic process"/>
    <property type="evidence" value="ECO:0007669"/>
    <property type="project" value="InterPro"/>
</dbReference>
<dbReference type="EMBL" id="BRLB01000001">
    <property type="protein sequence ID" value="GKX27571.1"/>
    <property type="molecule type" value="Genomic_DNA"/>
</dbReference>
<keyword evidence="4" id="KW-0732">Signal</keyword>
<feature type="domain" description="Glycoside hydrolase family 29 N-terminal" evidence="8">
    <location>
        <begin position="9"/>
        <end position="337"/>
    </location>
</feature>
<evidence type="ECO:0000256" key="3">
    <source>
        <dbReference type="ARBA" id="ARBA00012662"/>
    </source>
</evidence>
<keyword evidence="6" id="KW-0326">Glycosidase</keyword>
<dbReference type="PIRSF" id="PIRSF001092">
    <property type="entry name" value="Alpha-L-fucosidase"/>
    <property type="match status" value="1"/>
</dbReference>
<dbReference type="Proteomes" id="UP001144256">
    <property type="component" value="Unassembled WGS sequence"/>
</dbReference>
<name>A0A9W6DCW9_9FIRM</name>
<comment type="caution">
    <text evidence="9">The sequence shown here is derived from an EMBL/GenBank/DDBJ whole genome shotgun (WGS) entry which is preliminary data.</text>
</comment>
<dbReference type="EC" id="3.2.1.51" evidence="3"/>
<dbReference type="InterPro" id="IPR016286">
    <property type="entry name" value="FUC_metazoa-typ"/>
</dbReference>
<dbReference type="PANTHER" id="PTHR10030">
    <property type="entry name" value="ALPHA-L-FUCOSIDASE"/>
    <property type="match status" value="1"/>
</dbReference>
<proteinExistence type="inferred from homology"/>
<sequence>MDNKIIEDRTKRTEWFLNDRFGLFMHWGLYSIHGKGEWFPSDKQVSVDNYKEYFEEFNPVRFDAVKWAKMAKQAGMKYAVLTAKHHDGFCLFDSKYTDFKVTNTPFKRDIVKEYVEAFRQEGLKVGLYYSLLDWHHPDYPAYGDMYHPDRENEKRRDDYHDFDRYLDYMYNQVEELATNYGKIDIMWYDFSYEGHIGDDWRGKELIEMVKKHQPHIILNGRIEGSGESYGSIMTDNPSEYAGDFACPEMIIPPCGLKTDTGKDIPWEACFTLNNNWAYCPNDKMYKSSEQIIRKIVECTSKGGNLLLNLSPTAKGDFPDIQKNILHGIGEWMEINSESIYGCGKSEFSKPEWGRYTQKGNKLYAHILEEPIGALCLSGIKKDRVKKARRLSDGFEMVAMTPWVAKEFSNDLFLNYGEPEWMTFTFEPAVDTVIEIDLLQENVTK</sequence>
<dbReference type="GO" id="GO:0016139">
    <property type="term" value="P:glycoside catabolic process"/>
    <property type="evidence" value="ECO:0007669"/>
    <property type="project" value="TreeGrafter"/>
</dbReference>
<keyword evidence="5" id="KW-0378">Hydrolase</keyword>
<comment type="function">
    <text evidence="1">Alpha-L-fucosidase is responsible for hydrolyzing the alpha-1,6-linked fucose joined to the reducing-end N-acetylglucosamine of the carbohydrate moieties of glycoproteins.</text>
</comment>
<dbReference type="InterPro" id="IPR057739">
    <property type="entry name" value="Glyco_hydro_29_N"/>
</dbReference>
<dbReference type="GO" id="GO:0004560">
    <property type="term" value="F:alpha-L-fucosidase activity"/>
    <property type="evidence" value="ECO:0007669"/>
    <property type="project" value="InterPro"/>
</dbReference>
<evidence type="ECO:0000256" key="6">
    <source>
        <dbReference type="ARBA" id="ARBA00023295"/>
    </source>
</evidence>
<evidence type="ECO:0000256" key="1">
    <source>
        <dbReference type="ARBA" id="ARBA00004071"/>
    </source>
</evidence>
<reference evidence="9" key="1">
    <citation type="submission" date="2022-06" db="EMBL/GenBank/DDBJ databases">
        <title>Vallitalea longa sp. nov., an anaerobic bacterium isolated from marine sediment.</title>
        <authorList>
            <person name="Hirano S."/>
            <person name="Terahara T."/>
            <person name="Mori K."/>
            <person name="Hamada M."/>
            <person name="Matsumoto R."/>
            <person name="Kobayashi T."/>
        </authorList>
    </citation>
    <scope>NUCLEOTIDE SEQUENCE</scope>
    <source>
        <strain evidence="9">SH18-1</strain>
    </source>
</reference>
<dbReference type="InterPro" id="IPR017853">
    <property type="entry name" value="GH"/>
</dbReference>
<dbReference type="InterPro" id="IPR013780">
    <property type="entry name" value="Glyco_hydro_b"/>
</dbReference>
<dbReference type="InterPro" id="IPR000933">
    <property type="entry name" value="Glyco_hydro_29"/>
</dbReference>
<dbReference type="SMART" id="SM00812">
    <property type="entry name" value="Alpha_L_fucos"/>
    <property type="match status" value="1"/>
</dbReference>
<dbReference type="RefSeq" id="WP_281810996.1">
    <property type="nucleotide sequence ID" value="NZ_BRLB01000001.1"/>
</dbReference>
<dbReference type="Gene3D" id="2.60.40.1180">
    <property type="entry name" value="Golgi alpha-mannosidase II"/>
    <property type="match status" value="1"/>
</dbReference>
<feature type="site" description="May be important for catalysis" evidence="7">
    <location>
        <position position="269"/>
    </location>
</feature>
<evidence type="ECO:0000256" key="2">
    <source>
        <dbReference type="ARBA" id="ARBA00007951"/>
    </source>
</evidence>
<protein>
    <recommendedName>
        <fullName evidence="3">alpha-L-fucosidase</fullName>
        <ecNumber evidence="3">3.2.1.51</ecNumber>
    </recommendedName>
</protein>
<dbReference type="Gene3D" id="3.20.20.80">
    <property type="entry name" value="Glycosidases"/>
    <property type="match status" value="1"/>
</dbReference>
<dbReference type="AlphaFoldDB" id="A0A9W6DCW9"/>